<name>A0A3S1B0D2_ELYCH</name>
<evidence type="ECO:0000313" key="2">
    <source>
        <dbReference type="Proteomes" id="UP000271974"/>
    </source>
</evidence>
<proteinExistence type="predicted"/>
<keyword evidence="2" id="KW-1185">Reference proteome</keyword>
<reference evidence="1 2" key="1">
    <citation type="submission" date="2019-01" db="EMBL/GenBank/DDBJ databases">
        <title>A draft genome assembly of the solar-powered sea slug Elysia chlorotica.</title>
        <authorList>
            <person name="Cai H."/>
            <person name="Li Q."/>
            <person name="Fang X."/>
            <person name="Li J."/>
            <person name="Curtis N.E."/>
            <person name="Altenburger A."/>
            <person name="Shibata T."/>
            <person name="Feng M."/>
            <person name="Maeda T."/>
            <person name="Schwartz J.A."/>
            <person name="Shigenobu S."/>
            <person name="Lundholm N."/>
            <person name="Nishiyama T."/>
            <person name="Yang H."/>
            <person name="Hasebe M."/>
            <person name="Li S."/>
            <person name="Pierce S.K."/>
            <person name="Wang J."/>
        </authorList>
    </citation>
    <scope>NUCLEOTIDE SEQUENCE [LARGE SCALE GENOMIC DNA]</scope>
    <source>
        <strain evidence="1">EC2010</strain>
        <tissue evidence="1">Whole organism of an adult</tissue>
    </source>
</reference>
<sequence>MQRLSLALRPNPRCHPAPFAHTLTQIDLERPNILASTVDLIARQIARGKEYPDRLAGATVSCFGDVWPRHSRNRRGPLTVTAGTIRQDGRAGPLLTGPIYYIIVSSGRFWPGRRTALWTPDSDRLRAAGPGLRLPLPTTVFKTKVLRPPICSSFYGDKGNSYGSNLHRDACQSRALTGATKSKLVHCNGTNNAFCSDARVRPQH</sequence>
<organism evidence="1 2">
    <name type="scientific">Elysia chlorotica</name>
    <name type="common">Eastern emerald elysia</name>
    <name type="synonym">Sea slug</name>
    <dbReference type="NCBI Taxonomy" id="188477"/>
    <lineage>
        <taxon>Eukaryota</taxon>
        <taxon>Metazoa</taxon>
        <taxon>Spiralia</taxon>
        <taxon>Lophotrochozoa</taxon>
        <taxon>Mollusca</taxon>
        <taxon>Gastropoda</taxon>
        <taxon>Heterobranchia</taxon>
        <taxon>Euthyneura</taxon>
        <taxon>Panpulmonata</taxon>
        <taxon>Sacoglossa</taxon>
        <taxon>Placobranchoidea</taxon>
        <taxon>Plakobranchidae</taxon>
        <taxon>Elysia</taxon>
    </lineage>
</organism>
<dbReference type="EMBL" id="RQTK01000632">
    <property type="protein sequence ID" value="RUS76829.1"/>
    <property type="molecule type" value="Genomic_DNA"/>
</dbReference>
<accession>A0A3S1B0D2</accession>
<dbReference type="AlphaFoldDB" id="A0A3S1B0D2"/>
<protein>
    <submittedName>
        <fullName evidence="1">Uncharacterized protein</fullName>
    </submittedName>
</protein>
<gene>
    <name evidence="1" type="ORF">EGW08_015415</name>
</gene>
<comment type="caution">
    <text evidence="1">The sequence shown here is derived from an EMBL/GenBank/DDBJ whole genome shotgun (WGS) entry which is preliminary data.</text>
</comment>
<dbReference type="Proteomes" id="UP000271974">
    <property type="component" value="Unassembled WGS sequence"/>
</dbReference>
<evidence type="ECO:0000313" key="1">
    <source>
        <dbReference type="EMBL" id="RUS76829.1"/>
    </source>
</evidence>